<accession>A0A9N9FB11</accession>
<dbReference type="OrthoDB" id="2401749at2759"/>
<gene>
    <name evidence="1" type="ORF">DERYTH_LOCUS3900</name>
</gene>
<sequence length="94" mass="11221">TLKLGDYLEKLVKSLSMYIKEIKIWMVLQGYEDEVNLDDLYKFFNNINSRSLFVLLEIAVPYNEQVVSMSIQFDEFGKPKKIESKNLRNFRNYN</sequence>
<evidence type="ECO:0000313" key="1">
    <source>
        <dbReference type="EMBL" id="CAG8521637.1"/>
    </source>
</evidence>
<organism evidence="1 2">
    <name type="scientific">Dentiscutata erythropus</name>
    <dbReference type="NCBI Taxonomy" id="1348616"/>
    <lineage>
        <taxon>Eukaryota</taxon>
        <taxon>Fungi</taxon>
        <taxon>Fungi incertae sedis</taxon>
        <taxon>Mucoromycota</taxon>
        <taxon>Glomeromycotina</taxon>
        <taxon>Glomeromycetes</taxon>
        <taxon>Diversisporales</taxon>
        <taxon>Gigasporaceae</taxon>
        <taxon>Dentiscutata</taxon>
    </lineage>
</organism>
<protein>
    <submittedName>
        <fullName evidence="1">25960_t:CDS:1</fullName>
    </submittedName>
</protein>
<evidence type="ECO:0000313" key="2">
    <source>
        <dbReference type="Proteomes" id="UP000789405"/>
    </source>
</evidence>
<name>A0A9N9FB11_9GLOM</name>
<dbReference type="EMBL" id="CAJVPY010001427">
    <property type="protein sequence ID" value="CAG8521637.1"/>
    <property type="molecule type" value="Genomic_DNA"/>
</dbReference>
<keyword evidence="2" id="KW-1185">Reference proteome</keyword>
<reference evidence="1" key="1">
    <citation type="submission" date="2021-06" db="EMBL/GenBank/DDBJ databases">
        <authorList>
            <person name="Kallberg Y."/>
            <person name="Tangrot J."/>
            <person name="Rosling A."/>
        </authorList>
    </citation>
    <scope>NUCLEOTIDE SEQUENCE</scope>
    <source>
        <strain evidence="1">MA453B</strain>
    </source>
</reference>
<dbReference type="AlphaFoldDB" id="A0A9N9FB11"/>
<comment type="caution">
    <text evidence="1">The sequence shown here is derived from an EMBL/GenBank/DDBJ whole genome shotgun (WGS) entry which is preliminary data.</text>
</comment>
<dbReference type="Proteomes" id="UP000789405">
    <property type="component" value="Unassembled WGS sequence"/>
</dbReference>
<proteinExistence type="predicted"/>
<feature type="non-terminal residue" evidence="1">
    <location>
        <position position="1"/>
    </location>
</feature>